<proteinExistence type="predicted"/>
<evidence type="ECO:0000313" key="2">
    <source>
        <dbReference type="Proteomes" id="UP000663842"/>
    </source>
</evidence>
<sequence>FIQDECTSNGFIPQMYRLLSISIIELDVYLDGLSKARSSIFLLILPIPTP</sequence>
<evidence type="ECO:0000313" key="1">
    <source>
        <dbReference type="EMBL" id="CAF3987896.1"/>
    </source>
</evidence>
<comment type="caution">
    <text evidence="1">The sequence shown here is derived from an EMBL/GenBank/DDBJ whole genome shotgun (WGS) entry which is preliminary data.</text>
</comment>
<protein>
    <submittedName>
        <fullName evidence="1">Uncharacterized protein</fullName>
    </submittedName>
</protein>
<dbReference type="EMBL" id="CAJOBF010001836">
    <property type="protein sequence ID" value="CAF3987896.1"/>
    <property type="molecule type" value="Genomic_DNA"/>
</dbReference>
<name>A0A819N3P2_9BILA</name>
<organism evidence="1 2">
    <name type="scientific">Rotaria magnacalcarata</name>
    <dbReference type="NCBI Taxonomy" id="392030"/>
    <lineage>
        <taxon>Eukaryota</taxon>
        <taxon>Metazoa</taxon>
        <taxon>Spiralia</taxon>
        <taxon>Gnathifera</taxon>
        <taxon>Rotifera</taxon>
        <taxon>Eurotatoria</taxon>
        <taxon>Bdelloidea</taxon>
        <taxon>Philodinida</taxon>
        <taxon>Philodinidae</taxon>
        <taxon>Rotaria</taxon>
    </lineage>
</organism>
<reference evidence="1" key="1">
    <citation type="submission" date="2021-02" db="EMBL/GenBank/DDBJ databases">
        <authorList>
            <person name="Nowell W R."/>
        </authorList>
    </citation>
    <scope>NUCLEOTIDE SEQUENCE</scope>
</reference>
<dbReference type="Proteomes" id="UP000663842">
    <property type="component" value="Unassembled WGS sequence"/>
</dbReference>
<accession>A0A819N3P2</accession>
<feature type="non-terminal residue" evidence="1">
    <location>
        <position position="1"/>
    </location>
</feature>
<dbReference type="AlphaFoldDB" id="A0A819N3P2"/>
<gene>
    <name evidence="1" type="ORF">UXM345_LOCUS15430</name>
</gene>